<sequence length="47" mass="5177">MGEPSLLTKKSLNNSVRDSLRRCLKRNGSNSHSWNAFDATNAVSNAK</sequence>
<dbReference type="EMBL" id="AMCI01000367">
    <property type="protein sequence ID" value="EJX09545.1"/>
    <property type="molecule type" value="Genomic_DNA"/>
</dbReference>
<name>J9H685_9ZZZZ</name>
<proteinExistence type="predicted"/>
<organism evidence="2">
    <name type="scientific">gut metagenome</name>
    <dbReference type="NCBI Taxonomy" id="749906"/>
    <lineage>
        <taxon>unclassified sequences</taxon>
        <taxon>metagenomes</taxon>
        <taxon>organismal metagenomes</taxon>
    </lineage>
</organism>
<gene>
    <name evidence="2" type="ORF">EVA_02343</name>
</gene>
<comment type="caution">
    <text evidence="2">The sequence shown here is derived from an EMBL/GenBank/DDBJ whole genome shotgun (WGS) entry which is preliminary data.</text>
</comment>
<evidence type="ECO:0000313" key="2">
    <source>
        <dbReference type="EMBL" id="EJX09545.1"/>
    </source>
</evidence>
<feature type="region of interest" description="Disordered" evidence="1">
    <location>
        <begin position="28"/>
        <end position="47"/>
    </location>
</feature>
<reference evidence="2" key="1">
    <citation type="journal article" date="2012" name="PLoS ONE">
        <title>Gene sets for utilization of primary and secondary nutrition supplies in the distal gut of endangered iberian lynx.</title>
        <authorList>
            <person name="Alcaide M."/>
            <person name="Messina E."/>
            <person name="Richter M."/>
            <person name="Bargiela R."/>
            <person name="Peplies J."/>
            <person name="Huws S.A."/>
            <person name="Newbold C.J."/>
            <person name="Golyshin P.N."/>
            <person name="Simon M.A."/>
            <person name="Lopez G."/>
            <person name="Yakimov M.M."/>
            <person name="Ferrer M."/>
        </authorList>
    </citation>
    <scope>NUCLEOTIDE SEQUENCE</scope>
</reference>
<dbReference type="AlphaFoldDB" id="J9H685"/>
<protein>
    <submittedName>
        <fullName evidence="2">Uncharacterized protein</fullName>
    </submittedName>
</protein>
<evidence type="ECO:0000256" key="1">
    <source>
        <dbReference type="SAM" id="MobiDB-lite"/>
    </source>
</evidence>
<accession>J9H685</accession>